<feature type="transmembrane region" description="Helical" evidence="1">
    <location>
        <begin position="477"/>
        <end position="499"/>
    </location>
</feature>
<protein>
    <submittedName>
        <fullName evidence="2">Uncharacterized protein</fullName>
    </submittedName>
</protein>
<keyword evidence="1" id="KW-0812">Transmembrane</keyword>
<proteinExistence type="predicted"/>
<name>A0A6A9QUL7_SULME</name>
<keyword evidence="3" id="KW-1185">Reference proteome</keyword>
<comment type="caution">
    <text evidence="2">The sequence shown here is derived from an EMBL/GenBank/DDBJ whole genome shotgun (WGS) entry which is preliminary data.</text>
</comment>
<evidence type="ECO:0000256" key="1">
    <source>
        <dbReference type="SAM" id="Phobius"/>
    </source>
</evidence>
<dbReference type="RefSeq" id="WP_156017083.1">
    <property type="nucleotide sequence ID" value="NZ_WGGD01000005.1"/>
</dbReference>
<sequence>MKHISKLFFFSYTVVALIFIILSITPNLITYSSTPPGYPSSIAIYHGQLVVSYPESNYIYIYNGEGSLKPLINVDDPVYIVSNNYDLYIKIGNNGSLLYYNGSINYVNINKTFMIFYDSYNNLTYVTTENCYVYELNGTSILHKYFVYESFGYMTFTNTAAIVDSVTGYTLLFYNGTNHTTVNCQDALSGMGFTKSYFISGSYSPQGIFVFHNLSVLKLNLINDNLFPEIANYNISFISTTVEPDFIQCLNGVLYVASDEGLNAIDLRNSQVFYSSYVPVYSMITYNGSIYAATSEGVIRYNLNLPPLYNLKIEASDFLQKNQGFSVLLNGTKYESSQNQMDFCLAQGYYNITFLPSYIEKPNVSSILVFLNHNYSINVNYTKPFFYLKINVYGDNDYVQLNVNGSTETFKRNLTTILPAGTYIVSLTGKNYSFAPKMVEVPLIDNTTLNFYAKPVISHAIETSSQTISTSPLSNPLNVGLVLIVAAAIVLSMMSFFIIRGRPR</sequence>
<evidence type="ECO:0000313" key="3">
    <source>
        <dbReference type="Proteomes" id="UP000470772"/>
    </source>
</evidence>
<accession>A0A6A9QUL7</accession>
<keyword evidence="1" id="KW-0472">Membrane</keyword>
<reference evidence="2 3" key="1">
    <citation type="submission" date="2019-10" db="EMBL/GenBank/DDBJ databases">
        <title>Sequencing and Assembly of Multiple Reported Metal-Biooxidizing Members of the Extremely Thermoacidophilic Archaeal Family Sulfolobaceae.</title>
        <authorList>
            <person name="Counts J.A."/>
            <person name="Kelly R.M."/>
        </authorList>
    </citation>
    <scope>NUCLEOTIDE SEQUENCE [LARGE SCALE GENOMIC DNA]</scope>
    <source>
        <strain evidence="2 3">DSM 6482</strain>
    </source>
</reference>
<organism evidence="2 3">
    <name type="scientific">Sulfuracidifex metallicus DSM 6482 = JCM 9184</name>
    <dbReference type="NCBI Taxonomy" id="523847"/>
    <lineage>
        <taxon>Archaea</taxon>
        <taxon>Thermoproteota</taxon>
        <taxon>Thermoprotei</taxon>
        <taxon>Sulfolobales</taxon>
        <taxon>Sulfolobaceae</taxon>
        <taxon>Sulfuracidifex</taxon>
    </lineage>
</organism>
<dbReference type="AlphaFoldDB" id="A0A6A9QUL7"/>
<feature type="transmembrane region" description="Helical" evidence="1">
    <location>
        <begin position="7"/>
        <end position="29"/>
    </location>
</feature>
<dbReference type="Proteomes" id="UP000470772">
    <property type="component" value="Unassembled WGS sequence"/>
</dbReference>
<dbReference type="EMBL" id="WGGD01000005">
    <property type="protein sequence ID" value="MUN29523.1"/>
    <property type="molecule type" value="Genomic_DNA"/>
</dbReference>
<evidence type="ECO:0000313" key="2">
    <source>
        <dbReference type="EMBL" id="MUN29523.1"/>
    </source>
</evidence>
<gene>
    <name evidence="2" type="ORF">GC250_08755</name>
</gene>
<keyword evidence="1" id="KW-1133">Transmembrane helix</keyword>